<evidence type="ECO:0000256" key="11">
    <source>
        <dbReference type="RuleBase" id="RU000682"/>
    </source>
</evidence>
<dbReference type="InterPro" id="IPR043565">
    <property type="entry name" value="PAX_fam"/>
</dbReference>
<feature type="compositionally biased region" description="Pro residues" evidence="12">
    <location>
        <begin position="16"/>
        <end position="38"/>
    </location>
</feature>
<reference evidence="16" key="1">
    <citation type="submission" date="2025-08" db="UniProtKB">
        <authorList>
            <consortium name="RefSeq"/>
        </authorList>
    </citation>
    <scope>IDENTIFICATION</scope>
</reference>
<evidence type="ECO:0000256" key="7">
    <source>
        <dbReference type="ARBA" id="ARBA00023155"/>
    </source>
</evidence>
<organism evidence="15 16">
    <name type="scientific">Octopus sinensis</name>
    <name type="common">East Asian common octopus</name>
    <dbReference type="NCBI Taxonomy" id="2607531"/>
    <lineage>
        <taxon>Eukaryota</taxon>
        <taxon>Metazoa</taxon>
        <taxon>Spiralia</taxon>
        <taxon>Lophotrochozoa</taxon>
        <taxon>Mollusca</taxon>
        <taxon>Cephalopoda</taxon>
        <taxon>Coleoidea</taxon>
        <taxon>Octopodiformes</taxon>
        <taxon>Octopoda</taxon>
        <taxon>Incirrata</taxon>
        <taxon>Octopodidae</taxon>
        <taxon>Octopus</taxon>
    </lineage>
</organism>
<dbReference type="RefSeq" id="XP_029653925.1">
    <property type="nucleotide sequence ID" value="XM_029798065.2"/>
</dbReference>
<feature type="domain" description="Homeobox" evidence="13">
    <location>
        <begin position="292"/>
        <end position="352"/>
    </location>
</feature>
<dbReference type="InterPro" id="IPR009057">
    <property type="entry name" value="Homeodomain-like_sf"/>
</dbReference>
<keyword evidence="5" id="KW-0805">Transcription regulation</keyword>
<dbReference type="KEGG" id="osn:115227149"/>
<dbReference type="Proteomes" id="UP000515154">
    <property type="component" value="Linkage group LG2"/>
</dbReference>
<keyword evidence="3" id="KW-0217">Developmental protein</keyword>
<keyword evidence="6 10" id="KW-0238">DNA-binding</keyword>
<keyword evidence="9 10" id="KW-0539">Nucleus</keyword>
<evidence type="ECO:0000313" key="15">
    <source>
        <dbReference type="Proteomes" id="UP000515154"/>
    </source>
</evidence>
<evidence type="ECO:0000256" key="1">
    <source>
        <dbReference type="ARBA" id="ARBA00004123"/>
    </source>
</evidence>
<comment type="similarity">
    <text evidence="2">Belongs to the paired homeobox family.</text>
</comment>
<evidence type="ECO:0000259" key="13">
    <source>
        <dbReference type="PROSITE" id="PS50071"/>
    </source>
</evidence>
<dbReference type="AlphaFoldDB" id="A0A6P7TVG3"/>
<evidence type="ECO:0000259" key="14">
    <source>
        <dbReference type="PROSITE" id="PS51057"/>
    </source>
</evidence>
<dbReference type="PROSITE" id="PS50071">
    <property type="entry name" value="HOMEOBOX_2"/>
    <property type="match status" value="1"/>
</dbReference>
<name>A0A6P7TVG3_9MOLL</name>
<comment type="subcellular location">
    <subcellularLocation>
        <location evidence="1 10 11">Nucleus</location>
    </subcellularLocation>
</comment>
<dbReference type="SUPFAM" id="SSF46689">
    <property type="entry name" value="Homeodomain-like"/>
    <property type="match status" value="2"/>
</dbReference>
<evidence type="ECO:0000313" key="16">
    <source>
        <dbReference type="RefSeq" id="XP_029653925.1"/>
    </source>
</evidence>
<evidence type="ECO:0000256" key="2">
    <source>
        <dbReference type="ARBA" id="ARBA00005733"/>
    </source>
</evidence>
<dbReference type="CDD" id="cd00086">
    <property type="entry name" value="homeodomain"/>
    <property type="match status" value="1"/>
</dbReference>
<keyword evidence="4" id="KW-0563">Paired box</keyword>
<dbReference type="Pfam" id="PF00046">
    <property type="entry name" value="Homeodomain"/>
    <property type="match status" value="1"/>
</dbReference>
<evidence type="ECO:0000256" key="8">
    <source>
        <dbReference type="ARBA" id="ARBA00023163"/>
    </source>
</evidence>
<proteinExistence type="inferred from homology"/>
<gene>
    <name evidence="16" type="primary">LOC115227149</name>
</gene>
<keyword evidence="15" id="KW-1185">Reference proteome</keyword>
<evidence type="ECO:0000256" key="9">
    <source>
        <dbReference type="ARBA" id="ARBA00023242"/>
    </source>
</evidence>
<dbReference type="PANTHER" id="PTHR45636">
    <property type="entry name" value="PAIRED BOX PROTEIN PAX-6-RELATED-RELATED"/>
    <property type="match status" value="1"/>
</dbReference>
<evidence type="ECO:0000256" key="10">
    <source>
        <dbReference type="PROSITE-ProRule" id="PRU00108"/>
    </source>
</evidence>
<dbReference type="SMART" id="SM00389">
    <property type="entry name" value="HOX"/>
    <property type="match status" value="1"/>
</dbReference>
<keyword evidence="8" id="KW-0804">Transcription</keyword>
<dbReference type="GO" id="GO:0005634">
    <property type="term" value="C:nucleus"/>
    <property type="evidence" value="ECO:0007669"/>
    <property type="project" value="UniProtKB-SubCell"/>
</dbReference>
<dbReference type="FunFam" id="1.10.10.10:FF:000003">
    <property type="entry name" value="Paired box protein Pax-6"/>
    <property type="match status" value="1"/>
</dbReference>
<dbReference type="Pfam" id="PF00292">
    <property type="entry name" value="PAX"/>
    <property type="match status" value="1"/>
</dbReference>
<dbReference type="PROSITE" id="PS00027">
    <property type="entry name" value="HOMEOBOX_1"/>
    <property type="match status" value="1"/>
</dbReference>
<evidence type="ECO:0000256" key="6">
    <source>
        <dbReference type="ARBA" id="ARBA00023125"/>
    </source>
</evidence>
<dbReference type="Gene3D" id="1.10.10.10">
    <property type="entry name" value="Winged helix-like DNA-binding domain superfamily/Winged helix DNA-binding domain"/>
    <property type="match status" value="1"/>
</dbReference>
<evidence type="ECO:0000256" key="5">
    <source>
        <dbReference type="ARBA" id="ARBA00023015"/>
    </source>
</evidence>
<dbReference type="InterPro" id="IPR001523">
    <property type="entry name" value="Paired_dom"/>
</dbReference>
<dbReference type="InterPro" id="IPR001356">
    <property type="entry name" value="HD"/>
</dbReference>
<dbReference type="GO" id="GO:0000978">
    <property type="term" value="F:RNA polymerase II cis-regulatory region sequence-specific DNA binding"/>
    <property type="evidence" value="ECO:0007669"/>
    <property type="project" value="TreeGrafter"/>
</dbReference>
<sequence length="464" mass="51045">MAEDEVINNSDSNHHTPPPPPPPPPPLPPPPPPPPPPLSSEAVRHSFSIPTGNLSSFHGANANPFLSSMSGITSTHPSLQNAAFLNAGLSRQICLSAELLPRFIGGFCDPAIFSGRYGTIGGSKPKVATPNVVAKIEEYKLENPSIFAWEIREKLMADGVCTQATLPSVSSINRILRNKAAERAAGEYARLASHALYSVYSPFWNVASYPNSLTPSAPVINSFQYQPSSSHAAAAAAAAVGVSIHSTGPPLYASSGTYDSNSEIIISSPDHGLTLTSDRDELSPSPSDDSMSRLRRNRTTFSADQLEILEKEFQRTHYPSVNTREELALKTDLSEARVQVWFSNRRAKWRRHQRIRLFQYPTSLLVPWSPSASSPMQILPSDKTSNEMPTHHLPLPPPAHQPHLSLTHQCSLNKRPIYIDDYPMSEPSPNRERLNSFKDESHSRQHITFGSKHSAFRPIERHCS</sequence>
<dbReference type="GO" id="GO:0000981">
    <property type="term" value="F:DNA-binding transcription factor activity, RNA polymerase II-specific"/>
    <property type="evidence" value="ECO:0007669"/>
    <property type="project" value="InterPro"/>
</dbReference>
<dbReference type="Gene3D" id="1.10.10.60">
    <property type="entry name" value="Homeodomain-like"/>
    <property type="match status" value="1"/>
</dbReference>
<dbReference type="InterPro" id="IPR036388">
    <property type="entry name" value="WH-like_DNA-bd_sf"/>
</dbReference>
<dbReference type="PROSITE" id="PS51057">
    <property type="entry name" value="PAIRED_2"/>
    <property type="match status" value="1"/>
</dbReference>
<dbReference type="InterPro" id="IPR017970">
    <property type="entry name" value="Homeobox_CS"/>
</dbReference>
<evidence type="ECO:0000256" key="4">
    <source>
        <dbReference type="ARBA" id="ARBA00022724"/>
    </source>
</evidence>
<protein>
    <submittedName>
        <fullName evidence="16">Paired box protein Pax-6</fullName>
    </submittedName>
</protein>
<evidence type="ECO:0000256" key="3">
    <source>
        <dbReference type="ARBA" id="ARBA00022473"/>
    </source>
</evidence>
<dbReference type="PANTHER" id="PTHR45636:SF41">
    <property type="entry name" value="PAIRED BOX PROTEIN PAX-6-RELATED"/>
    <property type="match status" value="1"/>
</dbReference>
<feature type="DNA-binding region" description="Homeobox" evidence="10">
    <location>
        <begin position="294"/>
        <end position="353"/>
    </location>
</feature>
<evidence type="ECO:0000256" key="12">
    <source>
        <dbReference type="SAM" id="MobiDB-lite"/>
    </source>
</evidence>
<keyword evidence="7 10" id="KW-0371">Homeobox</keyword>
<feature type="region of interest" description="Disordered" evidence="12">
    <location>
        <begin position="1"/>
        <end position="43"/>
    </location>
</feature>
<feature type="domain" description="Paired" evidence="14">
    <location>
        <begin position="50"/>
        <end position="179"/>
    </location>
</feature>
<accession>A0A6P7TVG3</accession>
<dbReference type="FunFam" id="1.10.10.60:FF:000307">
    <property type="entry name" value="Eyegone, isoform A"/>
    <property type="match status" value="1"/>
</dbReference>
<dbReference type="SMART" id="SM00351">
    <property type="entry name" value="PAX"/>
    <property type="match status" value="1"/>
</dbReference>